<accession>A0ACB7ZYK4</accession>
<comment type="caution">
    <text evidence="1">The sequence shown here is derived from an EMBL/GenBank/DDBJ whole genome shotgun (WGS) entry which is preliminary data.</text>
</comment>
<dbReference type="EMBL" id="MU268056">
    <property type="protein sequence ID" value="KAH7906186.1"/>
    <property type="molecule type" value="Genomic_DNA"/>
</dbReference>
<dbReference type="Proteomes" id="UP000790377">
    <property type="component" value="Unassembled WGS sequence"/>
</dbReference>
<gene>
    <name evidence="1" type="ORF">BJ138DRAFT_1117799</name>
</gene>
<protein>
    <submittedName>
        <fullName evidence="1">Uncharacterized protein</fullName>
    </submittedName>
</protein>
<organism evidence="1 2">
    <name type="scientific">Hygrophoropsis aurantiaca</name>
    <dbReference type="NCBI Taxonomy" id="72124"/>
    <lineage>
        <taxon>Eukaryota</taxon>
        <taxon>Fungi</taxon>
        <taxon>Dikarya</taxon>
        <taxon>Basidiomycota</taxon>
        <taxon>Agaricomycotina</taxon>
        <taxon>Agaricomycetes</taxon>
        <taxon>Agaricomycetidae</taxon>
        <taxon>Boletales</taxon>
        <taxon>Coniophorineae</taxon>
        <taxon>Hygrophoropsidaceae</taxon>
        <taxon>Hygrophoropsis</taxon>
    </lineage>
</organism>
<proteinExistence type="predicted"/>
<reference evidence="1" key="1">
    <citation type="journal article" date="2021" name="New Phytol.">
        <title>Evolutionary innovations through gain and loss of genes in the ectomycorrhizal Boletales.</title>
        <authorList>
            <person name="Wu G."/>
            <person name="Miyauchi S."/>
            <person name="Morin E."/>
            <person name="Kuo A."/>
            <person name="Drula E."/>
            <person name="Varga T."/>
            <person name="Kohler A."/>
            <person name="Feng B."/>
            <person name="Cao Y."/>
            <person name="Lipzen A."/>
            <person name="Daum C."/>
            <person name="Hundley H."/>
            <person name="Pangilinan J."/>
            <person name="Johnson J."/>
            <person name="Barry K."/>
            <person name="LaButti K."/>
            <person name="Ng V."/>
            <person name="Ahrendt S."/>
            <person name="Min B."/>
            <person name="Choi I.G."/>
            <person name="Park H."/>
            <person name="Plett J.M."/>
            <person name="Magnuson J."/>
            <person name="Spatafora J.W."/>
            <person name="Nagy L.G."/>
            <person name="Henrissat B."/>
            <person name="Grigoriev I.V."/>
            <person name="Yang Z.L."/>
            <person name="Xu J."/>
            <person name="Martin F.M."/>
        </authorList>
    </citation>
    <scope>NUCLEOTIDE SEQUENCE</scope>
    <source>
        <strain evidence="1">ATCC 28755</strain>
    </source>
</reference>
<name>A0ACB7ZYK4_9AGAM</name>
<sequence length="208" mass="23751">MINAPNMRHLTLMLDVDNHHCDLTSLFQLLTLSPRIETLRINLELEDGAEETFDNLIFQITLLTPCVVTLEITFMSTPGIPVFDRLFMMLSCHNYGILAPVLPKLRYLTLNVEHSADDKPRAPPITYSAGMLLRMLKLRYSPNRKSPDDPPATAILQSCTLSDARYEENLIWWVTTRDEEIKRRLEALHAHGFELGVMFCRRGGVIGQ</sequence>
<keyword evidence="2" id="KW-1185">Reference proteome</keyword>
<evidence type="ECO:0000313" key="2">
    <source>
        <dbReference type="Proteomes" id="UP000790377"/>
    </source>
</evidence>
<evidence type="ECO:0000313" key="1">
    <source>
        <dbReference type="EMBL" id="KAH7906186.1"/>
    </source>
</evidence>